<evidence type="ECO:0000313" key="4">
    <source>
        <dbReference type="Proteomes" id="UP000276254"/>
    </source>
</evidence>
<feature type="signal peptide" evidence="1">
    <location>
        <begin position="1"/>
        <end position="21"/>
    </location>
</feature>
<gene>
    <name evidence="3" type="ORF">D3Y57_17660</name>
</gene>
<evidence type="ECO:0000256" key="1">
    <source>
        <dbReference type="SAM" id="SignalP"/>
    </source>
</evidence>
<protein>
    <submittedName>
        <fullName evidence="3">DUF1311 domain-containing protein</fullName>
    </submittedName>
</protein>
<name>A0A494TJ99_SPHPE</name>
<dbReference type="Pfam" id="PF07007">
    <property type="entry name" value="LprI"/>
    <property type="match status" value="1"/>
</dbReference>
<dbReference type="KEGG" id="spha:D3Y57_17660"/>
<evidence type="ECO:0000259" key="2">
    <source>
        <dbReference type="Pfam" id="PF07007"/>
    </source>
</evidence>
<dbReference type="PROSITE" id="PS51257">
    <property type="entry name" value="PROKAR_LIPOPROTEIN"/>
    <property type="match status" value="1"/>
</dbReference>
<evidence type="ECO:0000313" key="3">
    <source>
        <dbReference type="EMBL" id="AYJ87422.1"/>
    </source>
</evidence>
<dbReference type="EMBL" id="CP032829">
    <property type="protein sequence ID" value="AYJ87422.1"/>
    <property type="molecule type" value="Genomic_DNA"/>
</dbReference>
<feature type="domain" description="Lysozyme inhibitor LprI-like N-terminal" evidence="2">
    <location>
        <begin position="27"/>
        <end position="113"/>
    </location>
</feature>
<accession>A0A494TJ99</accession>
<reference evidence="3 4" key="1">
    <citation type="submission" date="2018-09" db="EMBL/GenBank/DDBJ databases">
        <title>Sphingomonas peninsula sp. nov., isolated from fildes peninsula, Antarctic soil.</title>
        <authorList>
            <person name="Yingchao G."/>
        </authorList>
    </citation>
    <scope>NUCLEOTIDE SEQUENCE [LARGE SCALE GENOMIC DNA]</scope>
    <source>
        <strain evidence="3 4">YZ-8</strain>
    </source>
</reference>
<dbReference type="Proteomes" id="UP000276254">
    <property type="component" value="Chromosome"/>
</dbReference>
<dbReference type="AlphaFoldDB" id="A0A494TJ99"/>
<feature type="chain" id="PRO_5019866840" evidence="1">
    <location>
        <begin position="22"/>
        <end position="128"/>
    </location>
</feature>
<sequence length="128" mass="13962">MKRKMQFVVLAAIYGAAVSSACPAFGQTQSAMNSSAAQSAKKADQALNAQYRMTAGKISVPTRLLLRDAQRSWISFRDQECRFASAGAKGGSAYPMIYSGCLKRLTEERTRQLKSHAQCEEGDLSCSR</sequence>
<organism evidence="3 4">
    <name type="scientific">Sphingomonas paeninsulae</name>
    <dbReference type="NCBI Taxonomy" id="2319844"/>
    <lineage>
        <taxon>Bacteria</taxon>
        <taxon>Pseudomonadati</taxon>
        <taxon>Pseudomonadota</taxon>
        <taxon>Alphaproteobacteria</taxon>
        <taxon>Sphingomonadales</taxon>
        <taxon>Sphingomonadaceae</taxon>
        <taxon>Sphingomonas</taxon>
    </lineage>
</organism>
<dbReference type="PANTHER" id="PTHR39176:SF1">
    <property type="entry name" value="PERIPLASMIC PROTEIN"/>
    <property type="match status" value="1"/>
</dbReference>
<dbReference type="InterPro" id="IPR009739">
    <property type="entry name" value="LprI-like_N"/>
</dbReference>
<proteinExistence type="predicted"/>
<dbReference type="PANTHER" id="PTHR39176">
    <property type="entry name" value="PERIPLASMIC PROTEIN-RELATED"/>
    <property type="match status" value="1"/>
</dbReference>
<keyword evidence="4" id="KW-1185">Reference proteome</keyword>
<dbReference type="Gene3D" id="1.20.1270.180">
    <property type="match status" value="1"/>
</dbReference>
<keyword evidence="1" id="KW-0732">Signal</keyword>